<gene>
    <name evidence="3" type="primary">omp11</name>
    <name evidence="3" type="ordered locus">ACIS_00140</name>
</gene>
<dbReference type="KEGG" id="acn:ACIS_00140"/>
<proteinExistence type="predicted"/>
<keyword evidence="1" id="KW-0732">Signal</keyword>
<dbReference type="STRING" id="574556.ACIS_00140"/>
<dbReference type="OrthoDB" id="7165837at2"/>
<evidence type="ECO:0000256" key="1">
    <source>
        <dbReference type="SAM" id="SignalP"/>
    </source>
</evidence>
<dbReference type="SUPFAM" id="SSF56925">
    <property type="entry name" value="OMPA-like"/>
    <property type="match status" value="1"/>
</dbReference>
<feature type="signal peptide" evidence="1">
    <location>
        <begin position="1"/>
        <end position="24"/>
    </location>
</feature>
<dbReference type="AlphaFoldDB" id="D1ATG1"/>
<dbReference type="HOGENOM" id="CLU_851631_0_0_5"/>
<dbReference type="Gene3D" id="2.40.160.20">
    <property type="match status" value="1"/>
</dbReference>
<keyword evidence="4" id="KW-1185">Reference proteome</keyword>
<dbReference type="Pfam" id="PF01617">
    <property type="entry name" value="Surface_Ag_2"/>
    <property type="match status" value="1"/>
</dbReference>
<sequence>MSFLRFLAASFVCVFVAYASSAIALSPGSAGGLYIGGVYKPASPVFGDLVFKGVFNTSFKTTPLDALPVSAEHKNEWRVRLTDEVEIPVSAFNSSPVLARGSDYHSSVCGVAAVLGYHMDGIRAELEFARQRFDIGRGRVLERDRNTVGNLYAASEGYRYSAVHIRLAGADDKTVSAAATSGKQPPSDDAVIIVKNEGVRLSSALASLCRDFKTNIGEGVTPYVCAGFGLEKVSMFGADATRVSYQAKVGASYELGDKIRGFAGLYYRTLSGNGEVILPQSGYEAVKIDGLYGANNKTRARLLPVNLPLGMSVAYFGLEAGLRLYF</sequence>
<feature type="chain" id="PRO_5003021047" evidence="1">
    <location>
        <begin position="25"/>
        <end position="326"/>
    </location>
</feature>
<feature type="domain" description="Msp4/OMP-like" evidence="2">
    <location>
        <begin position="30"/>
        <end position="326"/>
    </location>
</feature>
<protein>
    <submittedName>
        <fullName evidence="3">Outer membrane protein 11</fullName>
    </submittedName>
</protein>
<dbReference type="Proteomes" id="UP000000630">
    <property type="component" value="Chromosome"/>
</dbReference>
<dbReference type="EMBL" id="CP001759">
    <property type="protein sequence ID" value="ACZ48839.1"/>
    <property type="molecule type" value="Genomic_DNA"/>
</dbReference>
<dbReference type="InterPro" id="IPR002566">
    <property type="entry name" value="Msp4_OMP-like"/>
</dbReference>
<evidence type="ECO:0000259" key="2">
    <source>
        <dbReference type="Pfam" id="PF01617"/>
    </source>
</evidence>
<dbReference type="InterPro" id="IPR011250">
    <property type="entry name" value="OMP/PagP_B-barrel"/>
</dbReference>
<evidence type="ECO:0000313" key="4">
    <source>
        <dbReference type="Proteomes" id="UP000000630"/>
    </source>
</evidence>
<name>D1ATG1_ANACI</name>
<evidence type="ECO:0000313" key="3">
    <source>
        <dbReference type="EMBL" id="ACZ48839.1"/>
    </source>
</evidence>
<organism evidence="3 4">
    <name type="scientific">Anaplasma centrale (strain Israel)</name>
    <name type="common">Anaplasma marginale subsp. centrale (strain Israel)</name>
    <dbReference type="NCBI Taxonomy" id="574556"/>
    <lineage>
        <taxon>Bacteria</taxon>
        <taxon>Pseudomonadati</taxon>
        <taxon>Pseudomonadota</taxon>
        <taxon>Alphaproteobacteria</taxon>
        <taxon>Rickettsiales</taxon>
        <taxon>Anaplasmataceae</taxon>
        <taxon>Anaplasma</taxon>
    </lineage>
</organism>
<accession>D1ATG1</accession>
<dbReference type="RefSeq" id="WP_012880323.1">
    <property type="nucleotide sequence ID" value="NC_013532.1"/>
</dbReference>
<reference evidence="3 4" key="1">
    <citation type="journal article" date="2010" name="J. Bacteriol.">
        <title>Complete genome sequence of Anaplasma marginale subsp. centrale.</title>
        <authorList>
            <person name="Herndon D.R."/>
            <person name="Palmer G.H."/>
            <person name="Shkap V."/>
            <person name="Knowles D.P. Jr."/>
            <person name="Brayton K.A."/>
        </authorList>
    </citation>
    <scope>NUCLEOTIDE SEQUENCE [LARGE SCALE GENOMIC DNA]</scope>
    <source>
        <strain evidence="3 4">Israel</strain>
    </source>
</reference>
<dbReference type="eggNOG" id="COG3637">
    <property type="taxonomic scope" value="Bacteria"/>
</dbReference>